<dbReference type="Pfam" id="PF13472">
    <property type="entry name" value="Lipase_GDSL_2"/>
    <property type="match status" value="1"/>
</dbReference>
<dbReference type="PATRIC" id="fig|319653.3.peg.958"/>
<dbReference type="PANTHER" id="PTHR37834:SF2">
    <property type="entry name" value="ESTERASE, SGNH HYDROLASE-TYPE"/>
    <property type="match status" value="1"/>
</dbReference>
<dbReference type="AlphaFoldDB" id="A0A0R2K3M2"/>
<dbReference type="Proteomes" id="UP000182818">
    <property type="component" value="Unassembled WGS sequence"/>
</dbReference>
<gene>
    <name evidence="2" type="ORF">IV87_GL000948</name>
    <name evidence="3" type="ORF">SAMN04487973_11943</name>
</gene>
<dbReference type="STRING" id="319653.SAMN04487973_11943"/>
<organism evidence="2 4">
    <name type="scientific">Pediococcus ethanolidurans</name>
    <dbReference type="NCBI Taxonomy" id="319653"/>
    <lineage>
        <taxon>Bacteria</taxon>
        <taxon>Bacillati</taxon>
        <taxon>Bacillota</taxon>
        <taxon>Bacilli</taxon>
        <taxon>Lactobacillales</taxon>
        <taxon>Lactobacillaceae</taxon>
        <taxon>Pediococcus</taxon>
    </lineage>
</organism>
<proteinExistence type="predicted"/>
<sequence length="333" mass="37268">MAQAKYVETSANGLFSGVYFMGRWVSKVIANQNVMYTTNLGAALLLMTKSTDHLNLKFLSTIPNARFQPEIAIFIDDQSELRLKVDEVPDELQFETKKPHLVRITFAGNSDADEVWLHQQGLAINDISVPTSGKIIAVKPAGKTIAFIGDSITAGCWVKKRIPSSGYAAEQNYAAQTARKLNAQDIRIAYSAAGLLRYGTGGVPAAPRFVKYIDFETKAPQYKPDQVIINIGTNDRRFDGNLVQEQFLNFFNEIHQLFPNAALNALIPFNQSFATELQELATRFSKLFFLIETRDWPITYTDGVHPDLHGSEVIAQRLTQVLIQHYGKPYFTV</sequence>
<dbReference type="InterPro" id="IPR052762">
    <property type="entry name" value="PCW_deacetylase/CE"/>
</dbReference>
<dbReference type="OrthoDB" id="9801375at2"/>
<protein>
    <submittedName>
        <fullName evidence="2 3">Lysophospholipase L1</fullName>
    </submittedName>
</protein>
<evidence type="ECO:0000313" key="3">
    <source>
        <dbReference type="EMBL" id="SER83174.1"/>
    </source>
</evidence>
<dbReference type="RefSeq" id="WP_057807319.1">
    <property type="nucleotide sequence ID" value="NZ_BJYP01000036.1"/>
</dbReference>
<dbReference type="EMBL" id="JQBY01000020">
    <property type="protein sequence ID" value="KRN81740.1"/>
    <property type="molecule type" value="Genomic_DNA"/>
</dbReference>
<dbReference type="InterPro" id="IPR037461">
    <property type="entry name" value="CtCE2-like_dom"/>
</dbReference>
<dbReference type="GeneID" id="76044144"/>
<dbReference type="InterPro" id="IPR013830">
    <property type="entry name" value="SGNH_hydro"/>
</dbReference>
<accession>A0A0R2K3M2</accession>
<feature type="domain" description="SGNH hydrolase-type esterase" evidence="1">
    <location>
        <begin position="147"/>
        <end position="264"/>
    </location>
</feature>
<dbReference type="Proteomes" id="UP000051749">
    <property type="component" value="Unassembled WGS sequence"/>
</dbReference>
<reference evidence="2 4" key="1">
    <citation type="journal article" date="2015" name="Genome Announc.">
        <title>Expanding the biotechnology potential of lactobacilli through comparative genomics of 213 strains and associated genera.</title>
        <authorList>
            <person name="Sun Z."/>
            <person name="Harris H.M."/>
            <person name="McCann A."/>
            <person name="Guo C."/>
            <person name="Argimon S."/>
            <person name="Zhang W."/>
            <person name="Yang X."/>
            <person name="Jeffery I.B."/>
            <person name="Cooney J.C."/>
            <person name="Kagawa T.F."/>
            <person name="Liu W."/>
            <person name="Song Y."/>
            <person name="Salvetti E."/>
            <person name="Wrobel A."/>
            <person name="Rasinkangas P."/>
            <person name="Parkhill J."/>
            <person name="Rea M.C."/>
            <person name="O'Sullivan O."/>
            <person name="Ritari J."/>
            <person name="Douillard F.P."/>
            <person name="Paul Ross R."/>
            <person name="Yang R."/>
            <person name="Briner A.E."/>
            <person name="Felis G.E."/>
            <person name="de Vos W.M."/>
            <person name="Barrangou R."/>
            <person name="Klaenhammer T.R."/>
            <person name="Caufield P.W."/>
            <person name="Cui Y."/>
            <person name="Zhang H."/>
            <person name="O'Toole P.W."/>
        </authorList>
    </citation>
    <scope>NUCLEOTIDE SEQUENCE [LARGE SCALE GENOMIC DNA]</scope>
    <source>
        <strain evidence="2 4">DSM 22301</strain>
    </source>
</reference>
<evidence type="ECO:0000313" key="4">
    <source>
        <dbReference type="Proteomes" id="UP000051749"/>
    </source>
</evidence>
<reference evidence="3 5" key="2">
    <citation type="submission" date="2016-10" db="EMBL/GenBank/DDBJ databases">
        <authorList>
            <person name="Varghese N."/>
            <person name="Submissions S."/>
        </authorList>
    </citation>
    <scope>NUCLEOTIDE SEQUENCE [LARGE SCALE GENOMIC DNA]</scope>
    <source>
        <strain evidence="3 5">CGMCC 1.3889</strain>
    </source>
</reference>
<dbReference type="InterPro" id="IPR036514">
    <property type="entry name" value="SGNH_hydro_sf"/>
</dbReference>
<evidence type="ECO:0000313" key="2">
    <source>
        <dbReference type="EMBL" id="KRN81740.1"/>
    </source>
</evidence>
<evidence type="ECO:0000313" key="5">
    <source>
        <dbReference type="Proteomes" id="UP000182818"/>
    </source>
</evidence>
<dbReference type="PANTHER" id="PTHR37834">
    <property type="entry name" value="GDSL-LIKE LIPASE/ACYLHYDROLASE DOMAIN PROTEIN (AFU_ORTHOLOGUE AFUA_2G00620)"/>
    <property type="match status" value="1"/>
</dbReference>
<dbReference type="Gene3D" id="3.40.50.1110">
    <property type="entry name" value="SGNH hydrolase"/>
    <property type="match status" value="1"/>
</dbReference>
<name>A0A0R2K3M2_9LACO</name>
<dbReference type="CDD" id="cd01831">
    <property type="entry name" value="Endoglucanase_E_like"/>
    <property type="match status" value="1"/>
</dbReference>
<comment type="caution">
    <text evidence="2">The sequence shown here is derived from an EMBL/GenBank/DDBJ whole genome shotgun (WGS) entry which is preliminary data.</text>
</comment>
<dbReference type="EMBL" id="FOGK01000019">
    <property type="protein sequence ID" value="SER83174.1"/>
    <property type="molecule type" value="Genomic_DNA"/>
</dbReference>
<keyword evidence="5" id="KW-1185">Reference proteome</keyword>
<evidence type="ECO:0000259" key="1">
    <source>
        <dbReference type="Pfam" id="PF13472"/>
    </source>
</evidence>
<dbReference type="GO" id="GO:0052689">
    <property type="term" value="F:carboxylic ester hydrolase activity"/>
    <property type="evidence" value="ECO:0007669"/>
    <property type="project" value="InterPro"/>
</dbReference>
<dbReference type="SUPFAM" id="SSF52266">
    <property type="entry name" value="SGNH hydrolase"/>
    <property type="match status" value="1"/>
</dbReference>